<sequence length="124" mass="14719">MEEAELMKERLLAITDKRRLQEDIAQRRLTIEEEKLKLHHLKKKSLREKWLLDGLSTMSPEEQEETLRQSQADQKQIKSLELSIVRLEQEIGDLEKEESQLSAKEVRVLQRLKSVERTTEDIIK</sequence>
<proteinExistence type="inferred from homology"/>
<evidence type="ECO:0000256" key="10">
    <source>
        <dbReference type="SAM" id="Coils"/>
    </source>
</evidence>
<evidence type="ECO:0000256" key="3">
    <source>
        <dbReference type="ARBA" id="ARBA00004552"/>
    </source>
</evidence>
<comment type="caution">
    <text evidence="11">The sequence shown here is derived from an EMBL/GenBank/DDBJ whole genome shotgun (WGS) entry which is preliminary data.</text>
</comment>
<feature type="non-terminal residue" evidence="11">
    <location>
        <position position="124"/>
    </location>
</feature>
<evidence type="ECO:0000313" key="12">
    <source>
        <dbReference type="Proteomes" id="UP001295444"/>
    </source>
</evidence>
<name>A0AAD1TR82_PELCU</name>
<evidence type="ECO:0000256" key="4">
    <source>
        <dbReference type="ARBA" id="ARBA00005756"/>
    </source>
</evidence>
<keyword evidence="8" id="KW-0966">Cell projection</keyword>
<dbReference type="GO" id="GO:0043197">
    <property type="term" value="C:dendritic spine"/>
    <property type="evidence" value="ECO:0007669"/>
    <property type="project" value="UniProtKB-SubCell"/>
</dbReference>
<keyword evidence="12" id="KW-1185">Reference proteome</keyword>
<evidence type="ECO:0000256" key="2">
    <source>
        <dbReference type="ARBA" id="ARBA00004496"/>
    </source>
</evidence>
<evidence type="ECO:0000256" key="5">
    <source>
        <dbReference type="ARBA" id="ARBA00022490"/>
    </source>
</evidence>
<accession>A0AAD1TR82</accession>
<dbReference type="PANTHER" id="PTHR46881:SF1">
    <property type="entry name" value="PALMDELPHIN"/>
    <property type="match status" value="1"/>
</dbReference>
<feature type="coiled-coil region" evidence="10">
    <location>
        <begin position="70"/>
        <end position="104"/>
    </location>
</feature>
<protein>
    <recommendedName>
        <fullName evidence="9">Palmdelphin</fullName>
    </recommendedName>
</protein>
<dbReference type="GO" id="GO:0016020">
    <property type="term" value="C:membrane"/>
    <property type="evidence" value="ECO:0007669"/>
    <property type="project" value="InterPro"/>
</dbReference>
<evidence type="ECO:0000256" key="7">
    <source>
        <dbReference type="ARBA" id="ARBA00023054"/>
    </source>
</evidence>
<keyword evidence="5" id="KW-0963">Cytoplasm</keyword>
<reference evidence="11" key="1">
    <citation type="submission" date="2022-03" db="EMBL/GenBank/DDBJ databases">
        <authorList>
            <person name="Alioto T."/>
            <person name="Alioto T."/>
            <person name="Gomez Garrido J."/>
        </authorList>
    </citation>
    <scope>NUCLEOTIDE SEQUENCE</scope>
</reference>
<dbReference type="EMBL" id="CAKOES020000068">
    <property type="protein sequence ID" value="CAH2329820.1"/>
    <property type="molecule type" value="Genomic_DNA"/>
</dbReference>
<evidence type="ECO:0000313" key="11">
    <source>
        <dbReference type="EMBL" id="CAH2329820.1"/>
    </source>
</evidence>
<evidence type="ECO:0000256" key="9">
    <source>
        <dbReference type="ARBA" id="ARBA00040857"/>
    </source>
</evidence>
<organism evidence="11 12">
    <name type="scientific">Pelobates cultripes</name>
    <name type="common">Western spadefoot toad</name>
    <dbReference type="NCBI Taxonomy" id="61616"/>
    <lineage>
        <taxon>Eukaryota</taxon>
        <taxon>Metazoa</taxon>
        <taxon>Chordata</taxon>
        <taxon>Craniata</taxon>
        <taxon>Vertebrata</taxon>
        <taxon>Euteleostomi</taxon>
        <taxon>Amphibia</taxon>
        <taxon>Batrachia</taxon>
        <taxon>Anura</taxon>
        <taxon>Pelobatoidea</taxon>
        <taxon>Pelobatidae</taxon>
        <taxon>Pelobates</taxon>
    </lineage>
</organism>
<comment type="subcellular location">
    <subcellularLocation>
        <location evidence="1">Cell projection</location>
        <location evidence="1">Dendrite</location>
    </subcellularLocation>
    <subcellularLocation>
        <location evidence="3">Cell projection</location>
        <location evidence="3">Dendritic spine</location>
    </subcellularLocation>
    <subcellularLocation>
        <location evidence="2">Cytoplasm</location>
    </subcellularLocation>
</comment>
<dbReference type="InterPro" id="IPR004965">
    <property type="entry name" value="Paralemmin"/>
</dbReference>
<keyword evidence="7 10" id="KW-0175">Coiled coil</keyword>
<dbReference type="GO" id="GO:0008360">
    <property type="term" value="P:regulation of cell shape"/>
    <property type="evidence" value="ECO:0007669"/>
    <property type="project" value="InterPro"/>
</dbReference>
<comment type="similarity">
    <text evidence="4">Belongs to the paralemmin family.</text>
</comment>
<evidence type="ECO:0000256" key="6">
    <source>
        <dbReference type="ARBA" id="ARBA00023018"/>
    </source>
</evidence>
<gene>
    <name evidence="11" type="ORF">PECUL_23A062376</name>
</gene>
<evidence type="ECO:0000256" key="1">
    <source>
        <dbReference type="ARBA" id="ARBA00004279"/>
    </source>
</evidence>
<dbReference type="AlphaFoldDB" id="A0AAD1TR82"/>
<dbReference type="GO" id="GO:0005737">
    <property type="term" value="C:cytoplasm"/>
    <property type="evidence" value="ECO:0007669"/>
    <property type="project" value="UniProtKB-SubCell"/>
</dbReference>
<keyword evidence="6" id="KW-0770">Synapse</keyword>
<dbReference type="Proteomes" id="UP001295444">
    <property type="component" value="Unassembled WGS sequence"/>
</dbReference>
<evidence type="ECO:0000256" key="8">
    <source>
        <dbReference type="ARBA" id="ARBA00023273"/>
    </source>
</evidence>
<dbReference type="Pfam" id="PF03285">
    <property type="entry name" value="Paralemmin"/>
    <property type="match status" value="1"/>
</dbReference>
<dbReference type="PANTHER" id="PTHR46881">
    <property type="entry name" value="PALMDELPHIN"/>
    <property type="match status" value="1"/>
</dbReference>